<feature type="domain" description="G-protein coupled receptors family 1 profile" evidence="6">
    <location>
        <begin position="147"/>
        <end position="394"/>
    </location>
</feature>
<dbReference type="InterPro" id="IPR017452">
    <property type="entry name" value="GPCR_Rhodpsn_7TM"/>
</dbReference>
<gene>
    <name evidence="8" type="ORF">BJG266_LOCUS21844</name>
    <name evidence="7" type="ORF">QVE165_LOCUS15024</name>
</gene>
<keyword evidence="2 5" id="KW-0812">Transmembrane</keyword>
<dbReference type="Gene3D" id="1.20.1070.10">
    <property type="entry name" value="Rhodopsin 7-helix transmembrane proteins"/>
    <property type="match status" value="1"/>
</dbReference>
<comment type="subcellular location">
    <subcellularLocation>
        <location evidence="1">Membrane</location>
    </subcellularLocation>
</comment>
<feature type="transmembrane region" description="Helical" evidence="5">
    <location>
        <begin position="168"/>
        <end position="194"/>
    </location>
</feature>
<feature type="transmembrane region" description="Helical" evidence="5">
    <location>
        <begin position="247"/>
        <end position="268"/>
    </location>
</feature>
<dbReference type="Pfam" id="PF00001">
    <property type="entry name" value="7tm_1"/>
    <property type="match status" value="1"/>
</dbReference>
<feature type="transmembrane region" description="Helical" evidence="5">
    <location>
        <begin position="214"/>
        <end position="235"/>
    </location>
</feature>
<evidence type="ECO:0000259" key="6">
    <source>
        <dbReference type="PROSITE" id="PS50262"/>
    </source>
</evidence>
<evidence type="ECO:0000256" key="1">
    <source>
        <dbReference type="ARBA" id="ARBA00004370"/>
    </source>
</evidence>
<keyword evidence="9" id="KW-1185">Reference proteome</keyword>
<evidence type="ECO:0000313" key="8">
    <source>
        <dbReference type="EMBL" id="CAF1110109.1"/>
    </source>
</evidence>
<dbReference type="PROSITE" id="PS50262">
    <property type="entry name" value="G_PROTEIN_RECEP_F1_2"/>
    <property type="match status" value="1"/>
</dbReference>
<dbReference type="Proteomes" id="UP000663877">
    <property type="component" value="Unassembled WGS sequence"/>
</dbReference>
<accession>A0A814GZW3</accession>
<dbReference type="InterPro" id="IPR000276">
    <property type="entry name" value="GPCR_Rhodpsn"/>
</dbReference>
<dbReference type="CDD" id="cd00637">
    <property type="entry name" value="7tm_classA_rhodopsin-like"/>
    <property type="match status" value="1"/>
</dbReference>
<name>A0A814GZW3_9BILA</name>
<keyword evidence="3 5" id="KW-1133">Transmembrane helix</keyword>
<evidence type="ECO:0000313" key="9">
    <source>
        <dbReference type="Proteomes" id="UP000663832"/>
    </source>
</evidence>
<protein>
    <recommendedName>
        <fullName evidence="6">G-protein coupled receptors family 1 profile domain-containing protein</fullName>
    </recommendedName>
</protein>
<dbReference type="EMBL" id="CAJNOM010000081">
    <property type="protein sequence ID" value="CAF1002718.1"/>
    <property type="molecule type" value="Genomic_DNA"/>
</dbReference>
<dbReference type="SUPFAM" id="SSF81321">
    <property type="entry name" value="Family A G protein-coupled receptor-like"/>
    <property type="match status" value="1"/>
</dbReference>
<evidence type="ECO:0000313" key="7">
    <source>
        <dbReference type="EMBL" id="CAF1002718.1"/>
    </source>
</evidence>
<feature type="transmembrane region" description="Helical" evidence="5">
    <location>
        <begin position="378"/>
        <end position="398"/>
    </location>
</feature>
<sequence length="433" mass="50768">MIDPGWYLMEFNKNLFPYYPSKIDNIIHPDNYSRLQSLVLPHASSKLIQLIFNGEFPRLKFCHLGICESGNVSFSMTTQLQNLRQLTIRGRLQGHVLEKILMLLKMSVGSNETLGYANNTYPSLESSFRRSVKFNILISCQIPSILCNLVIFYYFIRLRELQAKRHHHVVICLLICNFLIITVELPVTLIYLYHGELIPSSYSLCLYWVYIKSLLFPSNAWIMAIASVQRYIFIFHKHWMNSYLKHYLPIFLPPIFLSICYFILIFFYPCQQQFDYTQAWCFGACYLYNAVIGTIDWIVSSMIPVALIVIFNIILLIRVIYQKYKMRRGNAWRTTRKLSIQLFSISFLFLSIYLPFIILGLIRTWIDPLFLYGVTITYLAYVAYVVSLLMPFICLISLPEIVTKIKELCCLTNRVEPTQQQIAITLNTRRNIQ</sequence>
<feature type="transmembrane region" description="Helical" evidence="5">
    <location>
        <begin position="342"/>
        <end position="366"/>
    </location>
</feature>
<keyword evidence="4 5" id="KW-0472">Membrane</keyword>
<dbReference type="OrthoDB" id="10049650at2759"/>
<evidence type="ECO:0000256" key="3">
    <source>
        <dbReference type="ARBA" id="ARBA00022989"/>
    </source>
</evidence>
<dbReference type="GO" id="GO:0016020">
    <property type="term" value="C:membrane"/>
    <property type="evidence" value="ECO:0007669"/>
    <property type="project" value="UniProtKB-SubCell"/>
</dbReference>
<dbReference type="GO" id="GO:0004930">
    <property type="term" value="F:G protein-coupled receptor activity"/>
    <property type="evidence" value="ECO:0007669"/>
    <property type="project" value="InterPro"/>
</dbReference>
<feature type="transmembrane region" description="Helical" evidence="5">
    <location>
        <begin position="297"/>
        <end position="321"/>
    </location>
</feature>
<evidence type="ECO:0000256" key="5">
    <source>
        <dbReference type="SAM" id="Phobius"/>
    </source>
</evidence>
<dbReference type="EMBL" id="CAJNOI010000133">
    <property type="protein sequence ID" value="CAF1110109.1"/>
    <property type="molecule type" value="Genomic_DNA"/>
</dbReference>
<evidence type="ECO:0000256" key="2">
    <source>
        <dbReference type="ARBA" id="ARBA00022692"/>
    </source>
</evidence>
<proteinExistence type="predicted"/>
<comment type="caution">
    <text evidence="7">The sequence shown here is derived from an EMBL/GenBank/DDBJ whole genome shotgun (WGS) entry which is preliminary data.</text>
</comment>
<feature type="transmembrane region" description="Helical" evidence="5">
    <location>
        <begin position="136"/>
        <end position="156"/>
    </location>
</feature>
<reference evidence="7" key="1">
    <citation type="submission" date="2021-02" db="EMBL/GenBank/DDBJ databases">
        <authorList>
            <person name="Nowell W R."/>
        </authorList>
    </citation>
    <scope>NUCLEOTIDE SEQUENCE</scope>
</reference>
<dbReference type="Proteomes" id="UP000663832">
    <property type="component" value="Unassembled WGS sequence"/>
</dbReference>
<evidence type="ECO:0000256" key="4">
    <source>
        <dbReference type="ARBA" id="ARBA00023136"/>
    </source>
</evidence>
<organism evidence="7 9">
    <name type="scientific">Adineta steineri</name>
    <dbReference type="NCBI Taxonomy" id="433720"/>
    <lineage>
        <taxon>Eukaryota</taxon>
        <taxon>Metazoa</taxon>
        <taxon>Spiralia</taxon>
        <taxon>Gnathifera</taxon>
        <taxon>Rotifera</taxon>
        <taxon>Eurotatoria</taxon>
        <taxon>Bdelloidea</taxon>
        <taxon>Adinetida</taxon>
        <taxon>Adinetidae</taxon>
        <taxon>Adineta</taxon>
    </lineage>
</organism>
<dbReference type="AlphaFoldDB" id="A0A814GZW3"/>